<evidence type="ECO:0000256" key="7">
    <source>
        <dbReference type="ARBA" id="ARBA00022918"/>
    </source>
</evidence>
<feature type="domain" description="GAG-pre-integrase" evidence="13">
    <location>
        <begin position="78"/>
        <end position="150"/>
    </location>
</feature>
<evidence type="ECO:0000256" key="1">
    <source>
        <dbReference type="ARBA" id="ARBA00022722"/>
    </source>
</evidence>
<dbReference type="InterPro" id="IPR012337">
    <property type="entry name" value="RNaseH-like_sf"/>
</dbReference>
<dbReference type="Gene3D" id="3.30.420.10">
    <property type="entry name" value="Ribonuclease H-like superfamily/Ribonuclease H"/>
    <property type="match status" value="1"/>
</dbReference>
<sequence length="773" mass="88243">MGTVRFGNDHFAAITVFGDYVQGNFMICHVYYVEGLGHNLFLVRQFCDGDLEVAFRSNTCYVRNLEGDDLLTGSCNSNLYTIFISEMAASSPVCLMSRATSTKSWLWHRRLSHLNFGTINQLTLKDLVDGLPKFKYNKDHLCSACEQGKSKKASLPSKLVPSTKSKLELLHMDLCGPMRVTNEDPDMIIDFINQVKRNLKAQILTIRTDNGTEFKNEKLRAFYAKLNIVHKTSIARTPQQNVPSKIDLDNLFGPLYEEYYATSSPKVSDNFAANTLDNEHTSSSSSIVVEEDEAPQIVSSSAAQVATEPNSPVLNENADELVQEDITDFDGNVFYNALPTLVFEEAESSSTYQDLSNMHEFHQKHRSSNKWTKNHPIEQVIGDPSKPIMTRNRLQTDVEVYMYALTVSTIEPKNIKEAMLDHSWIESMQDELNRFKRLDVWELVECPIDRNIIAVKWIWKNKTNAKNTVIRNKSRLVAKGYGQEEGTDFEESFAPVARLEAVRIFVAYAAHKNFPIYQMDVKTAFLNETPENPFVAPVNIQTIEAFMNMVGYQGMVDKKKEAIQYPQLIKLIIANLMKKFLNIPQRIDEDYHSIKDDIPLVSVYTTRNVLVQGMLILNEFLTKEIRATDDFNEYETVFVGVDVPMNQPQPVVSTQGTHRSTPRAHRTPIISTASPQGKKRKQILLKLRKILLKYKKNRTRMVKGDKDEESYASVFADSMINDDVDDSGTKIDPESNKEHPKNVADDEEIEKEKQIEESEKEKKDNKIEKEKKY</sequence>
<evidence type="ECO:0000313" key="15">
    <source>
        <dbReference type="Proteomes" id="UP001151760"/>
    </source>
</evidence>
<keyword evidence="8" id="KW-0239">DNA-directed DNA polymerase</keyword>
<keyword evidence="9" id="KW-0233">DNA recombination</keyword>
<keyword evidence="6" id="KW-0229">DNA integration</keyword>
<name>A0ABQ4WBD4_9ASTR</name>
<keyword evidence="1" id="KW-0540">Nuclease</keyword>
<evidence type="ECO:0000313" key="14">
    <source>
        <dbReference type="EMBL" id="GJS50165.1"/>
    </source>
</evidence>
<feature type="domain" description="Reverse transcriptase Ty1/copia-type" evidence="12">
    <location>
        <begin position="439"/>
        <end position="529"/>
    </location>
</feature>
<evidence type="ECO:0000256" key="5">
    <source>
        <dbReference type="ARBA" id="ARBA00022842"/>
    </source>
</evidence>
<comment type="caution">
    <text evidence="14">The sequence shown here is derived from an EMBL/GenBank/DDBJ whole genome shotgun (WGS) entry which is preliminary data.</text>
</comment>
<dbReference type="PANTHER" id="PTHR42648">
    <property type="entry name" value="TRANSPOSASE, PUTATIVE-RELATED"/>
    <property type="match status" value="1"/>
</dbReference>
<evidence type="ECO:0000256" key="2">
    <source>
        <dbReference type="ARBA" id="ARBA00022723"/>
    </source>
</evidence>
<keyword evidence="8" id="KW-0808">Transferase</keyword>
<dbReference type="EMBL" id="BQNB010008496">
    <property type="protein sequence ID" value="GJS50165.1"/>
    <property type="molecule type" value="Genomic_DNA"/>
</dbReference>
<dbReference type="InterPro" id="IPR013103">
    <property type="entry name" value="RVT_2"/>
</dbReference>
<gene>
    <name evidence="14" type="ORF">Tco_0600286</name>
</gene>
<dbReference type="PANTHER" id="PTHR42648:SF11">
    <property type="entry name" value="TRANSPOSON TY4-P GAG-POL POLYPROTEIN"/>
    <property type="match status" value="1"/>
</dbReference>
<dbReference type="Proteomes" id="UP001151760">
    <property type="component" value="Unassembled WGS sequence"/>
</dbReference>
<keyword evidence="4" id="KW-0378">Hydrolase</keyword>
<evidence type="ECO:0000259" key="13">
    <source>
        <dbReference type="Pfam" id="PF13976"/>
    </source>
</evidence>
<dbReference type="SUPFAM" id="SSF53098">
    <property type="entry name" value="Ribonuclease H-like"/>
    <property type="match status" value="1"/>
</dbReference>
<evidence type="ECO:0000256" key="10">
    <source>
        <dbReference type="ARBA" id="ARBA00023268"/>
    </source>
</evidence>
<dbReference type="InterPro" id="IPR039537">
    <property type="entry name" value="Retrotran_Ty1/copia-like"/>
</dbReference>
<reference evidence="14" key="2">
    <citation type="submission" date="2022-01" db="EMBL/GenBank/DDBJ databases">
        <authorList>
            <person name="Yamashiro T."/>
            <person name="Shiraishi A."/>
            <person name="Satake H."/>
            <person name="Nakayama K."/>
        </authorList>
    </citation>
    <scope>NUCLEOTIDE SEQUENCE</scope>
</reference>
<dbReference type="Pfam" id="PF07727">
    <property type="entry name" value="RVT_2"/>
    <property type="match status" value="1"/>
</dbReference>
<keyword evidence="10" id="KW-0511">Multifunctional enzyme</keyword>
<proteinExistence type="predicted"/>
<keyword evidence="7" id="KW-0695">RNA-directed DNA polymerase</keyword>
<feature type="compositionally biased region" description="Basic and acidic residues" evidence="11">
    <location>
        <begin position="727"/>
        <end position="773"/>
    </location>
</feature>
<dbReference type="InterPro" id="IPR025724">
    <property type="entry name" value="GAG-pre-integrase_dom"/>
</dbReference>
<evidence type="ECO:0000259" key="12">
    <source>
        <dbReference type="Pfam" id="PF07727"/>
    </source>
</evidence>
<dbReference type="InterPro" id="IPR036397">
    <property type="entry name" value="RNaseH_sf"/>
</dbReference>
<keyword evidence="8" id="KW-0548">Nucleotidyltransferase</keyword>
<feature type="region of interest" description="Disordered" evidence="11">
    <location>
        <begin position="651"/>
        <end position="679"/>
    </location>
</feature>
<keyword evidence="3" id="KW-0255">Endonuclease</keyword>
<keyword evidence="2" id="KW-0479">Metal-binding</keyword>
<evidence type="ECO:0000256" key="11">
    <source>
        <dbReference type="SAM" id="MobiDB-lite"/>
    </source>
</evidence>
<keyword evidence="5" id="KW-0460">Magnesium</keyword>
<accession>A0ABQ4WBD4</accession>
<evidence type="ECO:0000256" key="3">
    <source>
        <dbReference type="ARBA" id="ARBA00022759"/>
    </source>
</evidence>
<reference evidence="14" key="1">
    <citation type="journal article" date="2022" name="Int. J. Mol. Sci.">
        <title>Draft Genome of Tanacetum Coccineum: Genomic Comparison of Closely Related Tanacetum-Family Plants.</title>
        <authorList>
            <person name="Yamashiro T."/>
            <person name="Shiraishi A."/>
            <person name="Nakayama K."/>
            <person name="Satake H."/>
        </authorList>
    </citation>
    <scope>NUCLEOTIDE SEQUENCE</scope>
</reference>
<evidence type="ECO:0000256" key="9">
    <source>
        <dbReference type="ARBA" id="ARBA00023172"/>
    </source>
</evidence>
<evidence type="ECO:0000256" key="4">
    <source>
        <dbReference type="ARBA" id="ARBA00022801"/>
    </source>
</evidence>
<protein>
    <submittedName>
        <fullName evidence="14">Retrovirus-related pol polyprotein from transposon TNT 1-94</fullName>
    </submittedName>
</protein>
<feature type="region of interest" description="Disordered" evidence="11">
    <location>
        <begin position="721"/>
        <end position="773"/>
    </location>
</feature>
<keyword evidence="15" id="KW-1185">Reference proteome</keyword>
<dbReference type="Pfam" id="PF13976">
    <property type="entry name" value="gag_pre-integrs"/>
    <property type="match status" value="1"/>
</dbReference>
<evidence type="ECO:0000256" key="8">
    <source>
        <dbReference type="ARBA" id="ARBA00022932"/>
    </source>
</evidence>
<organism evidence="14 15">
    <name type="scientific">Tanacetum coccineum</name>
    <dbReference type="NCBI Taxonomy" id="301880"/>
    <lineage>
        <taxon>Eukaryota</taxon>
        <taxon>Viridiplantae</taxon>
        <taxon>Streptophyta</taxon>
        <taxon>Embryophyta</taxon>
        <taxon>Tracheophyta</taxon>
        <taxon>Spermatophyta</taxon>
        <taxon>Magnoliopsida</taxon>
        <taxon>eudicotyledons</taxon>
        <taxon>Gunneridae</taxon>
        <taxon>Pentapetalae</taxon>
        <taxon>asterids</taxon>
        <taxon>campanulids</taxon>
        <taxon>Asterales</taxon>
        <taxon>Asteraceae</taxon>
        <taxon>Asteroideae</taxon>
        <taxon>Anthemideae</taxon>
        <taxon>Anthemidinae</taxon>
        <taxon>Tanacetum</taxon>
    </lineage>
</organism>
<evidence type="ECO:0000256" key="6">
    <source>
        <dbReference type="ARBA" id="ARBA00022908"/>
    </source>
</evidence>